<reference evidence="3" key="1">
    <citation type="journal article" date="2013" name="BMC Genomics">
        <title>Unscrambling butterfly oogenesis.</title>
        <authorList>
            <person name="Carter J.M."/>
            <person name="Baker S.C."/>
            <person name="Pink R."/>
            <person name="Carter D.R."/>
            <person name="Collins A."/>
            <person name="Tomlin J."/>
            <person name="Gibbs M."/>
            <person name="Breuker C.J."/>
        </authorList>
    </citation>
    <scope>NUCLEOTIDE SEQUENCE</scope>
    <source>
        <tissue evidence="3">Ovary</tissue>
    </source>
</reference>
<feature type="chain" id="PRO_5004522192" evidence="2">
    <location>
        <begin position="21"/>
        <end position="69"/>
    </location>
</feature>
<evidence type="ECO:0000256" key="2">
    <source>
        <dbReference type="SAM" id="SignalP"/>
    </source>
</evidence>
<dbReference type="AlphaFoldDB" id="S4NPS8"/>
<feature type="transmembrane region" description="Helical" evidence="1">
    <location>
        <begin position="43"/>
        <end position="63"/>
    </location>
</feature>
<keyword evidence="1" id="KW-1133">Transmembrane helix</keyword>
<dbReference type="EMBL" id="GAIX01011779">
    <property type="protein sequence ID" value="JAA80781.1"/>
    <property type="molecule type" value="Transcribed_RNA"/>
</dbReference>
<proteinExistence type="predicted"/>
<sequence>NVGIVMQCLIVLHLSGSCKCDQNIALLYKRYATFINKAMQCPLGNICLVTSCFVLQVLLRIILKSAFFC</sequence>
<protein>
    <submittedName>
        <fullName evidence="3">Uncharacterized protein</fullName>
    </submittedName>
</protein>
<feature type="non-terminal residue" evidence="3">
    <location>
        <position position="1"/>
    </location>
</feature>
<keyword evidence="1" id="KW-0472">Membrane</keyword>
<feature type="signal peptide" evidence="2">
    <location>
        <begin position="1"/>
        <end position="20"/>
    </location>
</feature>
<accession>S4NPS8</accession>
<evidence type="ECO:0000256" key="1">
    <source>
        <dbReference type="SAM" id="Phobius"/>
    </source>
</evidence>
<reference evidence="3" key="2">
    <citation type="submission" date="2013-05" db="EMBL/GenBank/DDBJ databases">
        <authorList>
            <person name="Carter J.-M."/>
            <person name="Baker S.C."/>
            <person name="Pink R."/>
            <person name="Carter D.R.F."/>
            <person name="Collins A."/>
            <person name="Tomlin J."/>
            <person name="Gibbs M."/>
            <person name="Breuker C.J."/>
        </authorList>
    </citation>
    <scope>NUCLEOTIDE SEQUENCE</scope>
    <source>
        <tissue evidence="3">Ovary</tissue>
    </source>
</reference>
<name>S4NPS8_9NEOP</name>
<evidence type="ECO:0000313" key="3">
    <source>
        <dbReference type="EMBL" id="JAA80781.1"/>
    </source>
</evidence>
<keyword evidence="2" id="KW-0732">Signal</keyword>
<keyword evidence="1" id="KW-0812">Transmembrane</keyword>
<organism evidence="3">
    <name type="scientific">Pararge aegeria</name>
    <name type="common">speckled wood butterfly</name>
    <dbReference type="NCBI Taxonomy" id="116150"/>
    <lineage>
        <taxon>Eukaryota</taxon>
        <taxon>Metazoa</taxon>
        <taxon>Ecdysozoa</taxon>
        <taxon>Arthropoda</taxon>
        <taxon>Hexapoda</taxon>
        <taxon>Insecta</taxon>
        <taxon>Pterygota</taxon>
        <taxon>Neoptera</taxon>
        <taxon>Endopterygota</taxon>
        <taxon>Lepidoptera</taxon>
        <taxon>Glossata</taxon>
        <taxon>Ditrysia</taxon>
        <taxon>Papilionoidea</taxon>
        <taxon>Nymphalidae</taxon>
        <taxon>Satyrinae</taxon>
        <taxon>Satyrini</taxon>
        <taxon>Parargina</taxon>
        <taxon>Pararge</taxon>
    </lineage>
</organism>